<dbReference type="InterPro" id="IPR029058">
    <property type="entry name" value="AB_hydrolase_fold"/>
</dbReference>
<dbReference type="GO" id="GO:0016787">
    <property type="term" value="F:hydrolase activity"/>
    <property type="evidence" value="ECO:0007669"/>
    <property type="project" value="UniProtKB-KW"/>
</dbReference>
<organism evidence="3 4">
    <name type="scientific">Acidovorax temperans</name>
    <dbReference type="NCBI Taxonomy" id="80878"/>
    <lineage>
        <taxon>Bacteria</taxon>
        <taxon>Pseudomonadati</taxon>
        <taxon>Pseudomonadota</taxon>
        <taxon>Betaproteobacteria</taxon>
        <taxon>Burkholderiales</taxon>
        <taxon>Comamonadaceae</taxon>
        <taxon>Acidovorax</taxon>
    </lineage>
</organism>
<feature type="transmembrane region" description="Helical" evidence="1">
    <location>
        <begin position="7"/>
        <end position="25"/>
    </location>
</feature>
<dbReference type="PANTHER" id="PTHR37946">
    <property type="entry name" value="SLL1969 PROTEIN"/>
    <property type="match status" value="1"/>
</dbReference>
<name>A0A543LMD7_9BURK</name>
<dbReference type="EMBL" id="VFPV01000001">
    <property type="protein sequence ID" value="TQN08331.1"/>
    <property type="molecule type" value="Genomic_DNA"/>
</dbReference>
<feature type="domain" description="AB hydrolase-1" evidence="2">
    <location>
        <begin position="111"/>
        <end position="242"/>
    </location>
</feature>
<dbReference type="Gene3D" id="3.40.50.1820">
    <property type="entry name" value="alpha/beta hydrolase"/>
    <property type="match status" value="1"/>
</dbReference>
<dbReference type="PANTHER" id="PTHR37946:SF1">
    <property type="entry name" value="SLL1969 PROTEIN"/>
    <property type="match status" value="1"/>
</dbReference>
<feature type="transmembrane region" description="Helical" evidence="1">
    <location>
        <begin position="31"/>
        <end position="53"/>
    </location>
</feature>
<evidence type="ECO:0000256" key="1">
    <source>
        <dbReference type="SAM" id="Phobius"/>
    </source>
</evidence>
<keyword evidence="1" id="KW-0812">Transmembrane</keyword>
<dbReference type="RefSeq" id="WP_142082239.1">
    <property type="nucleotide sequence ID" value="NZ_VFPV01000001.1"/>
</dbReference>
<keyword evidence="1" id="KW-0472">Membrane</keyword>
<dbReference type="AlphaFoldDB" id="A0A543LMD7"/>
<dbReference type="SUPFAM" id="SSF53474">
    <property type="entry name" value="alpha/beta-Hydrolases"/>
    <property type="match status" value="1"/>
</dbReference>
<evidence type="ECO:0000259" key="2">
    <source>
        <dbReference type="Pfam" id="PF12697"/>
    </source>
</evidence>
<protein>
    <submittedName>
        <fullName evidence="3">Triacylglycerol esterase/lipase EstA (Alpha/beta hydrolase family)</fullName>
    </submittedName>
</protein>
<reference evidence="3 4" key="1">
    <citation type="submission" date="2019-06" db="EMBL/GenBank/DDBJ databases">
        <title>Genomic Encyclopedia of Archaeal and Bacterial Type Strains, Phase II (KMG-II): from individual species to whole genera.</title>
        <authorList>
            <person name="Goeker M."/>
        </authorList>
    </citation>
    <scope>NUCLEOTIDE SEQUENCE [LARGE SCALE GENOMIC DNA]</scope>
    <source>
        <strain evidence="3 4">DSM 7270</strain>
    </source>
</reference>
<proteinExistence type="predicted"/>
<dbReference type="Pfam" id="PF12697">
    <property type="entry name" value="Abhydrolase_6"/>
    <property type="match status" value="1"/>
</dbReference>
<dbReference type="Proteomes" id="UP000316993">
    <property type="component" value="Unassembled WGS sequence"/>
</dbReference>
<gene>
    <name evidence="3" type="ORF">BDD18_1495</name>
</gene>
<sequence>MIARLQTTFLLFAVLYGAACLVWWWPQQPLWAVLMALLPLWGLAAVLAVELVLMQRLNRRDAVPLATAAQLLRAWWHEVGAALLIFGWRQPLWWRSPPDWLPEQPTGLRGVVLVHGLMCNRGVWLHWLGHLRAAGHAHVAVNLEPVLGSIDGYAKAIDDAVRRVTEATGLPPVLVCHSMGGLAARAWLRAYAADARVDRVLTLGTPHAGTWLARFSHTENGRQMRMNSAWLQALKAQEPPSRAKLFVCWYSNCDNIVFPATVAALPGAQHRLVTGVAHVQMVLSPQVVQACLRELETPVPELSALMR</sequence>
<dbReference type="InterPro" id="IPR000073">
    <property type="entry name" value="AB_hydrolase_1"/>
</dbReference>
<evidence type="ECO:0000313" key="3">
    <source>
        <dbReference type="EMBL" id="TQN08331.1"/>
    </source>
</evidence>
<evidence type="ECO:0000313" key="4">
    <source>
        <dbReference type="Proteomes" id="UP000316993"/>
    </source>
</evidence>
<keyword evidence="3" id="KW-0378">Hydrolase</keyword>
<keyword evidence="1" id="KW-1133">Transmembrane helix</keyword>
<accession>A0A543LMD7</accession>
<comment type="caution">
    <text evidence="3">The sequence shown here is derived from an EMBL/GenBank/DDBJ whole genome shotgun (WGS) entry which is preliminary data.</text>
</comment>